<comment type="subcellular location">
    <subcellularLocation>
        <location evidence="1">Golgi apparatus membrane</location>
        <topology evidence="1">Peripheral membrane protein</topology>
    </subcellularLocation>
</comment>
<feature type="transmembrane region" description="Helical" evidence="9">
    <location>
        <begin position="475"/>
        <end position="508"/>
    </location>
</feature>
<keyword evidence="6" id="KW-0333">Golgi apparatus</keyword>
<name>A0A812LLS6_9DINO</name>
<dbReference type="GO" id="GO:0006891">
    <property type="term" value="P:intra-Golgi vesicle-mediated transport"/>
    <property type="evidence" value="ECO:0007669"/>
    <property type="project" value="InterPro"/>
</dbReference>
<evidence type="ECO:0000256" key="8">
    <source>
        <dbReference type="SAM" id="MobiDB-lite"/>
    </source>
</evidence>
<dbReference type="PANTHER" id="PTHR31658">
    <property type="entry name" value="CONSERVED OLIGOMERIC GOLGI COMPLEX SUBUNIT 1"/>
    <property type="match status" value="1"/>
</dbReference>
<dbReference type="AlphaFoldDB" id="A0A812LLS6"/>
<dbReference type="PANTHER" id="PTHR31658:SF0">
    <property type="entry name" value="CONSERVED OLIGOMERIC GOLGI COMPLEX SUBUNIT 1"/>
    <property type="match status" value="1"/>
</dbReference>
<feature type="transmembrane region" description="Helical" evidence="9">
    <location>
        <begin position="452"/>
        <end position="469"/>
    </location>
</feature>
<evidence type="ECO:0000256" key="6">
    <source>
        <dbReference type="ARBA" id="ARBA00023034"/>
    </source>
</evidence>
<comment type="similarity">
    <text evidence="2">Belongs to the COG1 family.</text>
</comment>
<keyword evidence="7 9" id="KW-0472">Membrane</keyword>
<evidence type="ECO:0000256" key="4">
    <source>
        <dbReference type="ARBA" id="ARBA00022448"/>
    </source>
</evidence>
<protein>
    <recommendedName>
        <fullName evidence="3">Conserved oligomeric Golgi complex subunit 1</fullName>
    </recommendedName>
</protein>
<feature type="compositionally biased region" description="Polar residues" evidence="8">
    <location>
        <begin position="867"/>
        <end position="884"/>
    </location>
</feature>
<feature type="transmembrane region" description="Helical" evidence="9">
    <location>
        <begin position="529"/>
        <end position="552"/>
    </location>
</feature>
<dbReference type="Pfam" id="PF08700">
    <property type="entry name" value="VPS51_Exo84_N"/>
    <property type="match status" value="1"/>
</dbReference>
<dbReference type="GO" id="GO:0017119">
    <property type="term" value="C:Golgi transport complex"/>
    <property type="evidence" value="ECO:0007669"/>
    <property type="project" value="InterPro"/>
</dbReference>
<dbReference type="OrthoDB" id="46189at2759"/>
<dbReference type="EMBL" id="CAJNJA010009622">
    <property type="protein sequence ID" value="CAE7248696.1"/>
    <property type="molecule type" value="Genomic_DNA"/>
</dbReference>
<dbReference type="Proteomes" id="UP000601435">
    <property type="component" value="Unassembled WGS sequence"/>
</dbReference>
<keyword evidence="5" id="KW-0653">Protein transport</keyword>
<feature type="transmembrane region" description="Helical" evidence="9">
    <location>
        <begin position="318"/>
        <end position="336"/>
    </location>
</feature>
<dbReference type="GO" id="GO:0000139">
    <property type="term" value="C:Golgi membrane"/>
    <property type="evidence" value="ECO:0007669"/>
    <property type="project" value="UniProtKB-SubCell"/>
</dbReference>
<keyword evidence="9" id="KW-1133">Transmembrane helix</keyword>
<evidence type="ECO:0000256" key="1">
    <source>
        <dbReference type="ARBA" id="ARBA00004395"/>
    </source>
</evidence>
<gene>
    <name evidence="10" type="primary">Cog1</name>
    <name evidence="10" type="ORF">SNEC2469_LOCUS5009</name>
</gene>
<evidence type="ECO:0000256" key="9">
    <source>
        <dbReference type="SAM" id="Phobius"/>
    </source>
</evidence>
<reference evidence="10" key="1">
    <citation type="submission" date="2021-02" db="EMBL/GenBank/DDBJ databases">
        <authorList>
            <person name="Dougan E. K."/>
            <person name="Rhodes N."/>
            <person name="Thang M."/>
            <person name="Chan C."/>
        </authorList>
    </citation>
    <scope>NUCLEOTIDE SEQUENCE</scope>
</reference>
<evidence type="ECO:0000256" key="7">
    <source>
        <dbReference type="ARBA" id="ARBA00023136"/>
    </source>
</evidence>
<sequence length="892" mass="96946">MNKRVPCLFDCLLVPFLTYSPRLHCQNMERKYSDELRSRAGLDDDDAPRIRFPRGQEERKSLVEIHGILQRTRSEVEAKKSELRELVGDHYRSILESSDHIRAMSECASMVAQKAEKADELIATMRELAASPPVEDGEGSPVAEDTEFLLCERLAELLDLPERVRDLVADFSFVEAARVALVDAPSLQAEVQQLLDASPSPLPGFDVHGLIAQQAAFYRSLPRQVASGCVDAFDEAELTPSGSAEAFVAHLLLDDAAQHDEPLGAGAQGFRLSCRLVLGLSHAQSFRLQAAELVLPSNEAQLARQAAMQTSDDFVEKAAVFAAGAVIQTLLFLRCLHLGIGHRRLIVARILLWLRSWTVKSIVGPVSDVKCAEERVIAHRLREARLRMGRIYLHTITVALFFTLVSIQTNIVLDRPRRMSAVTVWTVIGLTGLVALPCLLPRILNARTLDGFLVVLQGSMTVIASPLGSSLHQGVFVSLACLALVRIPAACFSTHTALPIACCLAHSGMMMLRGMMEVSSADDDGRGKVMAYAAIWGELLSFITMVGAAFLVQVSLKTTVRRGLQHGDAATELCAATSLLRLTCDAVLGLDEDLCLTDDCPELSAILLRDQAGIKLKGRKFVDFAASKQEALRAMELLKAEDAGVSSVAGVSARAFHTRLADSCSSKFRVEVFQVRYQKQDGEMRHLLGLRDFTDQQALAGRNAADATEAGLDSYKLMDSTPVNSAACSIPAAPANRIVYLQLDMEQGIVEATSVFASILAGMRLTDVFPGFGSVLMQNVWAELVQCAHMNSLEALATKLHTFERLQVNWGESQTDQIDGVVEPISSDRGYRLLVRCSGSSMRCPGSPNVGCAPDPVADPDSHPFSRKSSYQVSGGSDNGNQLLSVLPGRIG</sequence>
<dbReference type="InterPro" id="IPR033370">
    <property type="entry name" value="COG1"/>
</dbReference>
<evidence type="ECO:0000256" key="3">
    <source>
        <dbReference type="ARBA" id="ARBA00020978"/>
    </source>
</evidence>
<evidence type="ECO:0000313" key="10">
    <source>
        <dbReference type="EMBL" id="CAE7248696.1"/>
    </source>
</evidence>
<feature type="region of interest" description="Disordered" evidence="8">
    <location>
        <begin position="853"/>
        <end position="892"/>
    </location>
</feature>
<accession>A0A812LLS6</accession>
<evidence type="ECO:0000256" key="2">
    <source>
        <dbReference type="ARBA" id="ARBA00006653"/>
    </source>
</evidence>
<proteinExistence type="inferred from homology"/>
<keyword evidence="11" id="KW-1185">Reference proteome</keyword>
<evidence type="ECO:0000256" key="5">
    <source>
        <dbReference type="ARBA" id="ARBA00022927"/>
    </source>
</evidence>
<organism evidence="10 11">
    <name type="scientific">Symbiodinium necroappetens</name>
    <dbReference type="NCBI Taxonomy" id="1628268"/>
    <lineage>
        <taxon>Eukaryota</taxon>
        <taxon>Sar</taxon>
        <taxon>Alveolata</taxon>
        <taxon>Dinophyceae</taxon>
        <taxon>Suessiales</taxon>
        <taxon>Symbiodiniaceae</taxon>
        <taxon>Symbiodinium</taxon>
    </lineage>
</organism>
<evidence type="ECO:0000313" key="11">
    <source>
        <dbReference type="Proteomes" id="UP000601435"/>
    </source>
</evidence>
<comment type="caution">
    <text evidence="10">The sequence shown here is derived from an EMBL/GenBank/DDBJ whole genome shotgun (WGS) entry which is preliminary data.</text>
</comment>
<dbReference type="GO" id="GO:0015031">
    <property type="term" value="P:protein transport"/>
    <property type="evidence" value="ECO:0007669"/>
    <property type="project" value="UniProtKB-KW"/>
</dbReference>
<keyword evidence="9" id="KW-0812">Transmembrane</keyword>
<keyword evidence="4" id="KW-0813">Transport</keyword>
<feature type="transmembrane region" description="Helical" evidence="9">
    <location>
        <begin position="419"/>
        <end position="440"/>
    </location>
</feature>
<feature type="transmembrane region" description="Helical" evidence="9">
    <location>
        <begin position="391"/>
        <end position="413"/>
    </location>
</feature>